<proteinExistence type="predicted"/>
<protein>
    <submittedName>
        <fullName evidence="2">Uncharacterized protein</fullName>
    </submittedName>
</protein>
<feature type="region of interest" description="Disordered" evidence="1">
    <location>
        <begin position="133"/>
        <end position="156"/>
    </location>
</feature>
<evidence type="ECO:0000313" key="2">
    <source>
        <dbReference type="EMBL" id="GAG72635.1"/>
    </source>
</evidence>
<comment type="caution">
    <text evidence="2">The sequence shown here is derived from an EMBL/GenBank/DDBJ whole genome shotgun (WGS) entry which is preliminary data.</text>
</comment>
<feature type="non-terminal residue" evidence="2">
    <location>
        <position position="156"/>
    </location>
</feature>
<organism evidence="2">
    <name type="scientific">marine sediment metagenome</name>
    <dbReference type="NCBI Taxonomy" id="412755"/>
    <lineage>
        <taxon>unclassified sequences</taxon>
        <taxon>metagenomes</taxon>
        <taxon>ecological metagenomes</taxon>
    </lineage>
</organism>
<dbReference type="EMBL" id="BART01000462">
    <property type="protein sequence ID" value="GAG72635.1"/>
    <property type="molecule type" value="Genomic_DNA"/>
</dbReference>
<accession>X0ZS83</accession>
<name>X0ZS83_9ZZZZ</name>
<gene>
    <name evidence="2" type="ORF">S01H4_02195</name>
</gene>
<evidence type="ECO:0000256" key="1">
    <source>
        <dbReference type="SAM" id="MobiDB-lite"/>
    </source>
</evidence>
<sequence length="156" mass="18034">MKDDELYEKLRATKVTEPEFKPLYEEVVRRKEAETPPTEGVQEPQIAPEPKKPTEVAEIPPITAEGKPEAKVAPEAKTFEKQIKALSDSELGQSLNKMIKIRSQIPDTLVEQWRIEDTDRKIALMEKEWERRARITKKEEISPIEEPELTKQEEAD</sequence>
<reference evidence="2" key="1">
    <citation type="journal article" date="2014" name="Front. Microbiol.">
        <title>High frequency of phylogenetically diverse reductive dehalogenase-homologous genes in deep subseafloor sedimentary metagenomes.</title>
        <authorList>
            <person name="Kawai M."/>
            <person name="Futagami T."/>
            <person name="Toyoda A."/>
            <person name="Takaki Y."/>
            <person name="Nishi S."/>
            <person name="Hori S."/>
            <person name="Arai W."/>
            <person name="Tsubouchi T."/>
            <person name="Morono Y."/>
            <person name="Uchiyama I."/>
            <person name="Ito T."/>
            <person name="Fujiyama A."/>
            <person name="Inagaki F."/>
            <person name="Takami H."/>
        </authorList>
    </citation>
    <scope>NUCLEOTIDE SEQUENCE</scope>
    <source>
        <strain evidence="2">Expedition CK06-06</strain>
    </source>
</reference>
<feature type="region of interest" description="Disordered" evidence="1">
    <location>
        <begin position="28"/>
        <end position="54"/>
    </location>
</feature>
<dbReference type="AlphaFoldDB" id="X0ZS83"/>